<dbReference type="AlphaFoldDB" id="A0A1I7FHV4"/>
<feature type="binding site" evidence="5">
    <location>
        <position position="160"/>
    </location>
    <ligand>
        <name>Zn(2+)</name>
        <dbReference type="ChEBI" id="CHEBI:29105"/>
    </ligand>
</feature>
<evidence type="ECO:0000256" key="4">
    <source>
        <dbReference type="ARBA" id="ARBA00022801"/>
    </source>
</evidence>
<keyword evidence="5" id="KW-0342">GTP-binding</keyword>
<dbReference type="SUPFAM" id="SSF55620">
    <property type="entry name" value="Tetrahydrobiopterin biosynthesis enzymes-like"/>
    <property type="match status" value="1"/>
</dbReference>
<name>A0A1I7FHV4_9BACL</name>
<evidence type="ECO:0000259" key="6">
    <source>
        <dbReference type="Pfam" id="PF01227"/>
    </source>
</evidence>
<dbReference type="HAMAP" id="MF_00223">
    <property type="entry name" value="FolE"/>
    <property type="match status" value="1"/>
</dbReference>
<comment type="subunit">
    <text evidence="5">Homopolymer.</text>
</comment>
<dbReference type="GO" id="GO:0005737">
    <property type="term" value="C:cytoplasm"/>
    <property type="evidence" value="ECO:0007669"/>
    <property type="project" value="TreeGrafter"/>
</dbReference>
<dbReference type="PANTHER" id="PTHR11109">
    <property type="entry name" value="GTP CYCLOHYDROLASE I"/>
    <property type="match status" value="1"/>
</dbReference>
<protein>
    <recommendedName>
        <fullName evidence="5">GTP cyclohydrolase 1</fullName>
        <ecNumber evidence="5">3.5.4.16</ecNumber>
    </recommendedName>
    <alternativeName>
        <fullName evidence="5">GTP cyclohydrolase I</fullName>
        <shortName evidence="5">GTP-CH-I</shortName>
    </alternativeName>
</protein>
<dbReference type="GO" id="GO:0006729">
    <property type="term" value="P:tetrahydrobiopterin biosynthetic process"/>
    <property type="evidence" value="ECO:0007669"/>
    <property type="project" value="TreeGrafter"/>
</dbReference>
<dbReference type="RefSeq" id="WP_074948787.1">
    <property type="nucleotide sequence ID" value="NZ_FPBV01000001.1"/>
</dbReference>
<dbReference type="PROSITE" id="PS00860">
    <property type="entry name" value="GTP_CYCLOHYDROL_1_2"/>
    <property type="match status" value="1"/>
</dbReference>
<comment type="similarity">
    <text evidence="5">Belongs to the GTP cyclohydrolase I family.</text>
</comment>
<dbReference type="FunFam" id="3.30.1130.10:FF:000001">
    <property type="entry name" value="GTP cyclohydrolase 1"/>
    <property type="match status" value="1"/>
</dbReference>
<keyword evidence="8" id="KW-1185">Reference proteome</keyword>
<dbReference type="GO" id="GO:0046654">
    <property type="term" value="P:tetrahydrofolate biosynthetic process"/>
    <property type="evidence" value="ECO:0007669"/>
    <property type="project" value="UniProtKB-UniRule"/>
</dbReference>
<reference evidence="8" key="1">
    <citation type="submission" date="2016-10" db="EMBL/GenBank/DDBJ databases">
        <authorList>
            <person name="Varghese N."/>
        </authorList>
    </citation>
    <scope>NUCLEOTIDE SEQUENCE [LARGE SCALE GENOMIC DNA]</scope>
    <source>
        <strain evidence="8">DSM 17980</strain>
    </source>
</reference>
<dbReference type="GO" id="GO:0006730">
    <property type="term" value="P:one-carbon metabolic process"/>
    <property type="evidence" value="ECO:0007669"/>
    <property type="project" value="UniProtKB-UniRule"/>
</dbReference>
<evidence type="ECO:0000313" key="8">
    <source>
        <dbReference type="Proteomes" id="UP000183508"/>
    </source>
</evidence>
<feature type="binding site" evidence="5">
    <location>
        <position position="92"/>
    </location>
    <ligand>
        <name>Zn(2+)</name>
        <dbReference type="ChEBI" id="CHEBI:29105"/>
    </ligand>
</feature>
<dbReference type="InterPro" id="IPR018234">
    <property type="entry name" value="GTP_CycHdrlase_I_CS"/>
</dbReference>
<keyword evidence="3 5" id="KW-0554">One-carbon metabolism</keyword>
<dbReference type="STRING" id="392015.SAMN05421543_101263"/>
<dbReference type="PANTHER" id="PTHR11109:SF7">
    <property type="entry name" value="GTP CYCLOHYDROLASE 1"/>
    <property type="match status" value="1"/>
</dbReference>
<evidence type="ECO:0000256" key="2">
    <source>
        <dbReference type="ARBA" id="ARBA00005080"/>
    </source>
</evidence>
<dbReference type="Pfam" id="PF01227">
    <property type="entry name" value="GTP_cyclohydroI"/>
    <property type="match status" value="1"/>
</dbReference>
<dbReference type="Proteomes" id="UP000183508">
    <property type="component" value="Unassembled WGS sequence"/>
</dbReference>
<dbReference type="UniPathway" id="UPA00848">
    <property type="reaction ID" value="UER00151"/>
</dbReference>
<dbReference type="EC" id="3.5.4.16" evidence="5"/>
<evidence type="ECO:0000256" key="3">
    <source>
        <dbReference type="ARBA" id="ARBA00022563"/>
    </source>
</evidence>
<keyword evidence="5" id="KW-0479">Metal-binding</keyword>
<dbReference type="InterPro" id="IPR043133">
    <property type="entry name" value="GTP-CH-I_C/QueF"/>
</dbReference>
<dbReference type="OrthoDB" id="9801207at2"/>
<evidence type="ECO:0000256" key="1">
    <source>
        <dbReference type="ARBA" id="ARBA00001052"/>
    </source>
</evidence>
<dbReference type="EMBL" id="FPBV01000001">
    <property type="protein sequence ID" value="SFU35761.1"/>
    <property type="molecule type" value="Genomic_DNA"/>
</dbReference>
<dbReference type="GO" id="GO:0008270">
    <property type="term" value="F:zinc ion binding"/>
    <property type="evidence" value="ECO:0007669"/>
    <property type="project" value="UniProtKB-UniRule"/>
</dbReference>
<evidence type="ECO:0000313" key="7">
    <source>
        <dbReference type="EMBL" id="SFU35761.1"/>
    </source>
</evidence>
<organism evidence="7 8">
    <name type="scientific">Alicyclobacillus macrosporangiidus</name>
    <dbReference type="NCBI Taxonomy" id="392015"/>
    <lineage>
        <taxon>Bacteria</taxon>
        <taxon>Bacillati</taxon>
        <taxon>Bacillota</taxon>
        <taxon>Bacilli</taxon>
        <taxon>Bacillales</taxon>
        <taxon>Alicyclobacillaceae</taxon>
        <taxon>Alicyclobacillus</taxon>
    </lineage>
</organism>
<feature type="domain" description="GTP cyclohydrolase I" evidence="6">
    <location>
        <begin position="20"/>
        <end position="196"/>
    </location>
</feature>
<keyword evidence="5" id="KW-0862">Zinc</keyword>
<dbReference type="GO" id="GO:0005525">
    <property type="term" value="F:GTP binding"/>
    <property type="evidence" value="ECO:0007669"/>
    <property type="project" value="UniProtKB-KW"/>
</dbReference>
<dbReference type="Gene3D" id="1.10.286.10">
    <property type="match status" value="1"/>
</dbReference>
<dbReference type="InterPro" id="IPR001474">
    <property type="entry name" value="GTP_CycHdrlase_I"/>
</dbReference>
<keyword evidence="4 5" id="KW-0378">Hydrolase</keyword>
<gene>
    <name evidence="5" type="primary">folE</name>
    <name evidence="7" type="ORF">SAMN05421543_101263</name>
</gene>
<accession>A0A1I7FHV4</accession>
<evidence type="ECO:0000256" key="5">
    <source>
        <dbReference type="HAMAP-Rule" id="MF_00223"/>
    </source>
</evidence>
<comment type="catalytic activity">
    <reaction evidence="1 5">
        <text>GTP + H2O = 7,8-dihydroneopterin 3'-triphosphate + formate + H(+)</text>
        <dbReference type="Rhea" id="RHEA:17473"/>
        <dbReference type="ChEBI" id="CHEBI:15377"/>
        <dbReference type="ChEBI" id="CHEBI:15378"/>
        <dbReference type="ChEBI" id="CHEBI:15740"/>
        <dbReference type="ChEBI" id="CHEBI:37565"/>
        <dbReference type="ChEBI" id="CHEBI:58462"/>
        <dbReference type="EC" id="3.5.4.16"/>
    </reaction>
</comment>
<dbReference type="NCBIfam" id="NF006825">
    <property type="entry name" value="PRK09347.1-2"/>
    <property type="match status" value="1"/>
</dbReference>
<proteinExistence type="inferred from homology"/>
<dbReference type="Gene3D" id="3.30.1130.10">
    <property type="match status" value="1"/>
</dbReference>
<dbReference type="InterPro" id="IPR043134">
    <property type="entry name" value="GTP-CH-I_N"/>
</dbReference>
<dbReference type="InterPro" id="IPR020602">
    <property type="entry name" value="GTP_CycHdrlase_I_dom"/>
</dbReference>
<dbReference type="GO" id="GO:0003934">
    <property type="term" value="F:GTP cyclohydrolase I activity"/>
    <property type="evidence" value="ECO:0007669"/>
    <property type="project" value="UniProtKB-UniRule"/>
</dbReference>
<dbReference type="NCBIfam" id="NF006826">
    <property type="entry name" value="PRK09347.1-3"/>
    <property type="match status" value="1"/>
</dbReference>
<sequence length="199" mass="22511">MRTETNQQVIPAPVHERDQIAEHVREILRLLGEDTTRDGLVDTPLRVAKMYEEMLGGMRMDPESVLSATFDETAQGPVIVSDITFYSLCEHHMVPFFGKAHVAYLPSQTIVGISKIARLVDVFARRLQVQERMTEQIVDTIDRVLKPHGVMALIDAEHTCMCARGIRKPGSRTITVATRGEYQHNADLRREFLQMIGRG</sequence>
<dbReference type="FunFam" id="1.10.286.10:FF:000001">
    <property type="entry name" value="GTP cyclohydrolase 1"/>
    <property type="match status" value="1"/>
</dbReference>
<keyword evidence="5" id="KW-0547">Nucleotide-binding</keyword>
<feature type="binding site" evidence="5">
    <location>
        <position position="89"/>
    </location>
    <ligand>
        <name>Zn(2+)</name>
        <dbReference type="ChEBI" id="CHEBI:29105"/>
    </ligand>
</feature>
<dbReference type="eggNOG" id="COG0302">
    <property type="taxonomic scope" value="Bacteria"/>
</dbReference>
<dbReference type="NCBIfam" id="TIGR00063">
    <property type="entry name" value="folE"/>
    <property type="match status" value="1"/>
</dbReference>
<comment type="pathway">
    <text evidence="2 5">Cofactor biosynthesis; 7,8-dihydroneopterin triphosphate biosynthesis; 7,8-dihydroneopterin triphosphate from GTP: step 1/1.</text>
</comment>